<evidence type="ECO:0000313" key="4">
    <source>
        <dbReference type="Proteomes" id="UP000219565"/>
    </source>
</evidence>
<gene>
    <name evidence="3" type="ORF">SAMN04244553_2878</name>
</gene>
<dbReference type="InterPro" id="IPR050312">
    <property type="entry name" value="IolE/XylAMocC-like"/>
</dbReference>
<dbReference type="PANTHER" id="PTHR12110">
    <property type="entry name" value="HYDROXYPYRUVATE ISOMERASE"/>
    <property type="match status" value="1"/>
</dbReference>
<dbReference type="STRING" id="1379680.GCA_001612615_06322"/>
<dbReference type="PANTHER" id="PTHR12110:SF47">
    <property type="match status" value="1"/>
</dbReference>
<dbReference type="GO" id="GO:0016853">
    <property type="term" value="F:isomerase activity"/>
    <property type="evidence" value="ECO:0007669"/>
    <property type="project" value="UniProtKB-KW"/>
</dbReference>
<name>A0A285L8K6_9NOCA</name>
<sequence length="333" mass="35011">MGNIGQADDTRIGSAVGGPAPDQSAQPDGGTPGGAASPPGRDILVGLSSASVYPQNTEAAFRYAADLGYDGVELMVWAEPASQSIATVQNYTRKYGVPVLAVHAPCLLISQRVWGADPVAKLERSVRTAEALGADTVVVHPPFRWQRRYAEGFAEQVAELEEHSPVVVAVENMFPMRADTLFGRGANAAKRLERRGGPGWGLTAFSPSYDPTDTGFRHYTLDLSHTATAGADPLALAARMGHGLAHLHLADGRGAAHDEHLVPGDGTQPCVELCAQLVRNGFSGHAVAEINTQNARTTAHRAAMLHRTLAFARLHLNGVAPTPASAAAQANLT</sequence>
<evidence type="ECO:0000259" key="2">
    <source>
        <dbReference type="Pfam" id="PF01261"/>
    </source>
</evidence>
<dbReference type="SUPFAM" id="SSF51658">
    <property type="entry name" value="Xylose isomerase-like"/>
    <property type="match status" value="1"/>
</dbReference>
<evidence type="ECO:0000256" key="1">
    <source>
        <dbReference type="SAM" id="MobiDB-lite"/>
    </source>
</evidence>
<proteinExistence type="predicted"/>
<reference evidence="3 4" key="1">
    <citation type="submission" date="2017-09" db="EMBL/GenBank/DDBJ databases">
        <authorList>
            <person name="Ehlers B."/>
            <person name="Leendertz F.H."/>
        </authorList>
    </citation>
    <scope>NUCLEOTIDE SEQUENCE [LARGE SCALE GENOMIC DNA]</scope>
    <source>
        <strain evidence="3 4">DSM 45537</strain>
    </source>
</reference>
<dbReference type="InterPro" id="IPR036237">
    <property type="entry name" value="Xyl_isomerase-like_sf"/>
</dbReference>
<feature type="region of interest" description="Disordered" evidence="1">
    <location>
        <begin position="1"/>
        <end position="40"/>
    </location>
</feature>
<dbReference type="InterPro" id="IPR013022">
    <property type="entry name" value="Xyl_isomerase-like_TIM-brl"/>
</dbReference>
<keyword evidence="4" id="KW-1185">Reference proteome</keyword>
<evidence type="ECO:0000313" key="3">
    <source>
        <dbReference type="EMBL" id="SNY81289.1"/>
    </source>
</evidence>
<dbReference type="Gene3D" id="3.20.20.150">
    <property type="entry name" value="Divalent-metal-dependent TIM barrel enzymes"/>
    <property type="match status" value="1"/>
</dbReference>
<keyword evidence="3" id="KW-0413">Isomerase</keyword>
<dbReference type="Proteomes" id="UP000219565">
    <property type="component" value="Unassembled WGS sequence"/>
</dbReference>
<dbReference type="EMBL" id="OBEG01000002">
    <property type="protein sequence ID" value="SNY81289.1"/>
    <property type="molecule type" value="Genomic_DNA"/>
</dbReference>
<accession>A0A285L8K6</accession>
<feature type="domain" description="Xylose isomerase-like TIM barrel" evidence="2">
    <location>
        <begin position="220"/>
        <end position="302"/>
    </location>
</feature>
<protein>
    <submittedName>
        <fullName evidence="3">Sugar phosphate isomerase/epimerase</fullName>
    </submittedName>
</protein>
<organism evidence="3 4">
    <name type="scientific">Nocardia amikacinitolerans</name>
    <dbReference type="NCBI Taxonomy" id="756689"/>
    <lineage>
        <taxon>Bacteria</taxon>
        <taxon>Bacillati</taxon>
        <taxon>Actinomycetota</taxon>
        <taxon>Actinomycetes</taxon>
        <taxon>Mycobacteriales</taxon>
        <taxon>Nocardiaceae</taxon>
        <taxon>Nocardia</taxon>
    </lineage>
</organism>
<dbReference type="AlphaFoldDB" id="A0A285L8K6"/>
<dbReference type="Pfam" id="PF01261">
    <property type="entry name" value="AP_endonuc_2"/>
    <property type="match status" value="2"/>
</dbReference>
<feature type="domain" description="Xylose isomerase-like TIM barrel" evidence="2">
    <location>
        <begin position="61"/>
        <end position="175"/>
    </location>
</feature>